<dbReference type="Gene3D" id="3.30.70.100">
    <property type="match status" value="1"/>
</dbReference>
<dbReference type="GO" id="GO:0071949">
    <property type="term" value="F:FAD binding"/>
    <property type="evidence" value="ECO:0007669"/>
    <property type="project" value="InterPro"/>
</dbReference>
<gene>
    <name evidence="2" type="ORF">AVDCRST_MAG32-2633</name>
</gene>
<dbReference type="InterPro" id="IPR007024">
    <property type="entry name" value="BLUF_domain"/>
</dbReference>
<sequence length="148" mass="16741">MSREVSRTSPALSSLTYVSTATTLMSVPELVAMLEEIRPRNRDRGLTGMLLYSGGNIIQVLEGERSEVEAVFASIERDERHQDVTLLQRKDVEERAFPDWAMGFRNIAEREVRDIMTLADLVRRPAGEDLGDRAESTYDLLSLFRAHA</sequence>
<dbReference type="AlphaFoldDB" id="A0A6J4NZ78"/>
<proteinExistence type="predicted"/>
<accession>A0A6J4NZ78</accession>
<organism evidence="2">
    <name type="scientific">uncultured Nocardioides sp</name>
    <dbReference type="NCBI Taxonomy" id="198441"/>
    <lineage>
        <taxon>Bacteria</taxon>
        <taxon>Bacillati</taxon>
        <taxon>Actinomycetota</taxon>
        <taxon>Actinomycetes</taxon>
        <taxon>Propionibacteriales</taxon>
        <taxon>Nocardioidaceae</taxon>
        <taxon>Nocardioides</taxon>
        <taxon>environmental samples</taxon>
    </lineage>
</organism>
<dbReference type="SMART" id="SM01034">
    <property type="entry name" value="BLUF"/>
    <property type="match status" value="1"/>
</dbReference>
<protein>
    <submittedName>
        <fullName evidence="2">Sensors of blue-light using FAD</fullName>
    </submittedName>
</protein>
<dbReference type="EMBL" id="CADCUM010000103">
    <property type="protein sequence ID" value="CAA9395948.1"/>
    <property type="molecule type" value="Genomic_DNA"/>
</dbReference>
<name>A0A6J4NZ78_9ACTN</name>
<evidence type="ECO:0000259" key="1">
    <source>
        <dbReference type="PROSITE" id="PS50925"/>
    </source>
</evidence>
<reference evidence="2" key="1">
    <citation type="submission" date="2020-02" db="EMBL/GenBank/DDBJ databases">
        <authorList>
            <person name="Meier V. D."/>
        </authorList>
    </citation>
    <scope>NUCLEOTIDE SEQUENCE</scope>
    <source>
        <strain evidence="2">AVDCRST_MAG32</strain>
    </source>
</reference>
<feature type="domain" description="BLUF" evidence="1">
    <location>
        <begin position="12"/>
        <end position="103"/>
    </location>
</feature>
<dbReference type="Pfam" id="PF04940">
    <property type="entry name" value="BLUF"/>
    <property type="match status" value="1"/>
</dbReference>
<dbReference type="PROSITE" id="PS50925">
    <property type="entry name" value="BLUF"/>
    <property type="match status" value="1"/>
</dbReference>
<dbReference type="SUPFAM" id="SSF54975">
    <property type="entry name" value="Acylphosphatase/BLUF domain-like"/>
    <property type="match status" value="1"/>
</dbReference>
<evidence type="ECO:0000313" key="2">
    <source>
        <dbReference type="EMBL" id="CAA9395948.1"/>
    </source>
</evidence>
<dbReference type="InterPro" id="IPR036046">
    <property type="entry name" value="Acylphosphatase-like_dom_sf"/>
</dbReference>
<dbReference type="GO" id="GO:0009882">
    <property type="term" value="F:blue light photoreceptor activity"/>
    <property type="evidence" value="ECO:0007669"/>
    <property type="project" value="InterPro"/>
</dbReference>